<feature type="compositionally biased region" description="Polar residues" evidence="3">
    <location>
        <begin position="1"/>
        <end position="12"/>
    </location>
</feature>
<dbReference type="HOGENOM" id="CLU_1283073_0_0_1"/>
<feature type="region of interest" description="Disordered" evidence="3">
    <location>
        <begin position="164"/>
        <end position="215"/>
    </location>
</feature>
<comment type="subcellular location">
    <subcellularLocation>
        <location evidence="1">Nucleus</location>
    </subcellularLocation>
</comment>
<keyword evidence="2" id="KW-0539">Nucleus</keyword>
<feature type="compositionally biased region" description="Basic residues" evidence="3">
    <location>
        <begin position="166"/>
        <end position="175"/>
    </location>
</feature>
<reference evidence="6" key="1">
    <citation type="journal article" date="2014" name="Proc. Natl. Acad. Sci. U.S.A.">
        <title>Extensive sampling of basidiomycete genomes demonstrates inadequacy of the white-rot/brown-rot paradigm for wood decay fungi.</title>
        <authorList>
            <person name="Riley R."/>
            <person name="Salamov A.A."/>
            <person name="Brown D.W."/>
            <person name="Nagy L.G."/>
            <person name="Floudas D."/>
            <person name="Held B.W."/>
            <person name="Levasseur A."/>
            <person name="Lombard V."/>
            <person name="Morin E."/>
            <person name="Otillar R."/>
            <person name="Lindquist E.A."/>
            <person name="Sun H."/>
            <person name="LaButti K.M."/>
            <person name="Schmutz J."/>
            <person name="Jabbour D."/>
            <person name="Luo H."/>
            <person name="Baker S.E."/>
            <person name="Pisabarro A.G."/>
            <person name="Walton J.D."/>
            <person name="Blanchette R.A."/>
            <person name="Henrissat B."/>
            <person name="Martin F."/>
            <person name="Cullen D."/>
            <person name="Hibbett D.S."/>
            <person name="Grigoriev I.V."/>
        </authorList>
    </citation>
    <scope>NUCLEOTIDE SEQUENCE [LARGE SCALE GENOMIC DNA]</scope>
    <source>
        <strain evidence="6">FD-172 SS1</strain>
    </source>
</reference>
<evidence type="ECO:0000259" key="4">
    <source>
        <dbReference type="Pfam" id="PF00808"/>
    </source>
</evidence>
<proteinExistence type="predicted"/>
<evidence type="ECO:0000313" key="5">
    <source>
        <dbReference type="EMBL" id="KDQ09901.1"/>
    </source>
</evidence>
<sequence length="215" mass="22881">MSTPEYNDSPPVTTIAPADTMSLPAPAAANKAKAPRAPRPTERAPGQTLLPLSRVQKIVKADKELAGMSKEATYLISVATEEFIKMLAQSGHQQAAREKRTTVQYKDMAVAVKRADELMFLEEIIPNTIPASVAIGKRRAKERAVLADDPEAVSIARAFEAANRKSAAKKGKARANGKGENGYGNPDGSGTGQDSVGYAYGEDEDGSDMMNTSTN</sequence>
<dbReference type="PANTHER" id="PTHR10252:SF54">
    <property type="entry name" value="CHROMATIN ACCESSIBILITY COMPLEX PROTEIN 1"/>
    <property type="match status" value="1"/>
</dbReference>
<dbReference type="InParanoid" id="A0A067MEA6"/>
<protein>
    <recommendedName>
        <fullName evidence="4">Transcription factor CBF/NF-Y/archaeal histone domain-containing protein</fullName>
    </recommendedName>
</protein>
<accession>A0A067MEA6</accession>
<dbReference type="Gene3D" id="1.10.20.10">
    <property type="entry name" value="Histone, subunit A"/>
    <property type="match status" value="1"/>
</dbReference>
<dbReference type="CDD" id="cd23645">
    <property type="entry name" value="HFD_Dpb3-like"/>
    <property type="match status" value="1"/>
</dbReference>
<evidence type="ECO:0000313" key="6">
    <source>
        <dbReference type="Proteomes" id="UP000027195"/>
    </source>
</evidence>
<dbReference type="PANTHER" id="PTHR10252">
    <property type="entry name" value="HISTONE-LIKE TRANSCRIPTION FACTOR CCAAT-RELATED"/>
    <property type="match status" value="1"/>
</dbReference>
<evidence type="ECO:0000256" key="1">
    <source>
        <dbReference type="ARBA" id="ARBA00004123"/>
    </source>
</evidence>
<feature type="region of interest" description="Disordered" evidence="3">
    <location>
        <begin position="1"/>
        <end position="48"/>
    </location>
</feature>
<dbReference type="Proteomes" id="UP000027195">
    <property type="component" value="Unassembled WGS sequence"/>
</dbReference>
<dbReference type="InterPro" id="IPR009072">
    <property type="entry name" value="Histone-fold"/>
</dbReference>
<evidence type="ECO:0000256" key="3">
    <source>
        <dbReference type="SAM" id="MobiDB-lite"/>
    </source>
</evidence>
<dbReference type="STRING" id="930990.A0A067MEA6"/>
<feature type="compositionally biased region" description="Gly residues" evidence="3">
    <location>
        <begin position="179"/>
        <end position="191"/>
    </location>
</feature>
<name>A0A067MEA6_BOTB1</name>
<dbReference type="InterPro" id="IPR003958">
    <property type="entry name" value="CBFA_NFYB_domain"/>
</dbReference>
<dbReference type="OrthoDB" id="636685at2759"/>
<dbReference type="GO" id="GO:0008623">
    <property type="term" value="C:CHRAC"/>
    <property type="evidence" value="ECO:0007669"/>
    <property type="project" value="TreeGrafter"/>
</dbReference>
<dbReference type="InterPro" id="IPR050568">
    <property type="entry name" value="Transcr_DNA_Rep_Reg"/>
</dbReference>
<dbReference type="EMBL" id="KL198073">
    <property type="protein sequence ID" value="KDQ09901.1"/>
    <property type="molecule type" value="Genomic_DNA"/>
</dbReference>
<dbReference type="GO" id="GO:0006261">
    <property type="term" value="P:DNA-templated DNA replication"/>
    <property type="evidence" value="ECO:0007669"/>
    <property type="project" value="TreeGrafter"/>
</dbReference>
<dbReference type="SUPFAM" id="SSF47113">
    <property type="entry name" value="Histone-fold"/>
    <property type="match status" value="1"/>
</dbReference>
<keyword evidence="6" id="KW-1185">Reference proteome</keyword>
<dbReference type="Pfam" id="PF00808">
    <property type="entry name" value="CBFD_NFYB_HMF"/>
    <property type="match status" value="1"/>
</dbReference>
<feature type="domain" description="Transcription factor CBF/NF-Y/archaeal histone" evidence="4">
    <location>
        <begin position="49"/>
        <end position="112"/>
    </location>
</feature>
<evidence type="ECO:0000256" key="2">
    <source>
        <dbReference type="ARBA" id="ARBA00023242"/>
    </source>
</evidence>
<gene>
    <name evidence="5" type="ORF">BOTBODRAFT_36716</name>
</gene>
<organism evidence="5 6">
    <name type="scientific">Botryobasidium botryosum (strain FD-172 SS1)</name>
    <dbReference type="NCBI Taxonomy" id="930990"/>
    <lineage>
        <taxon>Eukaryota</taxon>
        <taxon>Fungi</taxon>
        <taxon>Dikarya</taxon>
        <taxon>Basidiomycota</taxon>
        <taxon>Agaricomycotina</taxon>
        <taxon>Agaricomycetes</taxon>
        <taxon>Cantharellales</taxon>
        <taxon>Botryobasidiaceae</taxon>
        <taxon>Botryobasidium</taxon>
    </lineage>
</organism>
<dbReference type="GO" id="GO:0046982">
    <property type="term" value="F:protein heterodimerization activity"/>
    <property type="evidence" value="ECO:0007669"/>
    <property type="project" value="InterPro"/>
</dbReference>
<dbReference type="AlphaFoldDB" id="A0A067MEA6"/>